<proteinExistence type="predicted"/>
<dbReference type="InterPro" id="IPR004358">
    <property type="entry name" value="Sig_transdc_His_kin-like_C"/>
</dbReference>
<dbReference type="PROSITE" id="PS50109">
    <property type="entry name" value="HIS_KIN"/>
    <property type="match status" value="1"/>
</dbReference>
<dbReference type="CDD" id="cd00082">
    <property type="entry name" value="HisKA"/>
    <property type="match status" value="1"/>
</dbReference>
<evidence type="ECO:0000256" key="1">
    <source>
        <dbReference type="ARBA" id="ARBA00000085"/>
    </source>
</evidence>
<dbReference type="Pfam" id="PF00512">
    <property type="entry name" value="HisKA"/>
    <property type="match status" value="1"/>
</dbReference>
<dbReference type="InterPro" id="IPR011006">
    <property type="entry name" value="CheY-like_superfamily"/>
</dbReference>
<dbReference type="Gene3D" id="3.40.50.2300">
    <property type="match status" value="1"/>
</dbReference>
<keyword evidence="7" id="KW-0175">Coiled coil</keyword>
<dbReference type="SMART" id="SM00388">
    <property type="entry name" value="HisKA"/>
    <property type="match status" value="1"/>
</dbReference>
<dbReference type="PANTHER" id="PTHR43047">
    <property type="entry name" value="TWO-COMPONENT HISTIDINE PROTEIN KINASE"/>
    <property type="match status" value="1"/>
</dbReference>
<gene>
    <name evidence="11" type="ORF">ACFFHW_03390</name>
</gene>
<keyword evidence="3 6" id="KW-0597">Phosphoprotein</keyword>
<evidence type="ECO:0000256" key="6">
    <source>
        <dbReference type="PROSITE-ProRule" id="PRU00169"/>
    </source>
</evidence>
<keyword evidence="12" id="KW-1185">Reference proteome</keyword>
<evidence type="ECO:0000256" key="3">
    <source>
        <dbReference type="ARBA" id="ARBA00022553"/>
    </source>
</evidence>
<keyword evidence="5 11" id="KW-0418">Kinase</keyword>
<dbReference type="PANTHER" id="PTHR43047:SF9">
    <property type="entry name" value="HISTIDINE KINASE"/>
    <property type="match status" value="1"/>
</dbReference>
<name>A0ABV6G066_9GAMM</name>
<evidence type="ECO:0000256" key="4">
    <source>
        <dbReference type="ARBA" id="ARBA00022679"/>
    </source>
</evidence>
<evidence type="ECO:0000313" key="11">
    <source>
        <dbReference type="EMBL" id="MFC0267053.1"/>
    </source>
</evidence>
<organism evidence="11 12">
    <name type="scientific">Kushneria aurantia</name>
    <dbReference type="NCBI Taxonomy" id="504092"/>
    <lineage>
        <taxon>Bacteria</taxon>
        <taxon>Pseudomonadati</taxon>
        <taxon>Pseudomonadota</taxon>
        <taxon>Gammaproteobacteria</taxon>
        <taxon>Oceanospirillales</taxon>
        <taxon>Halomonadaceae</taxon>
        <taxon>Kushneria</taxon>
    </lineage>
</organism>
<dbReference type="InterPro" id="IPR003661">
    <property type="entry name" value="HisK_dim/P_dom"/>
</dbReference>
<feature type="transmembrane region" description="Helical" evidence="8">
    <location>
        <begin position="107"/>
        <end position="125"/>
    </location>
</feature>
<evidence type="ECO:0000259" key="10">
    <source>
        <dbReference type="PROSITE" id="PS50110"/>
    </source>
</evidence>
<dbReference type="PROSITE" id="PS50110">
    <property type="entry name" value="RESPONSE_REGULATORY"/>
    <property type="match status" value="1"/>
</dbReference>
<keyword evidence="8" id="KW-1133">Transmembrane helix</keyword>
<feature type="domain" description="Histidine kinase" evidence="9">
    <location>
        <begin position="251"/>
        <end position="464"/>
    </location>
</feature>
<evidence type="ECO:0000256" key="2">
    <source>
        <dbReference type="ARBA" id="ARBA00012438"/>
    </source>
</evidence>
<dbReference type="Proteomes" id="UP001589814">
    <property type="component" value="Unassembled WGS sequence"/>
</dbReference>
<evidence type="ECO:0000256" key="5">
    <source>
        <dbReference type="ARBA" id="ARBA00022777"/>
    </source>
</evidence>
<feature type="modified residue" description="4-aspartylphosphate" evidence="6">
    <location>
        <position position="536"/>
    </location>
</feature>
<dbReference type="InterPro" id="IPR036097">
    <property type="entry name" value="HisK_dim/P_sf"/>
</dbReference>
<dbReference type="CDD" id="cd00156">
    <property type="entry name" value="REC"/>
    <property type="match status" value="1"/>
</dbReference>
<feature type="transmembrane region" description="Helical" evidence="8">
    <location>
        <begin position="181"/>
        <end position="198"/>
    </location>
</feature>
<keyword evidence="8" id="KW-0812">Transmembrane</keyword>
<sequence>MNLQERFEHERLRLVLQGTIRLLPVAMMVATLLAVVFYATSGSTLKAVSALDGTPIDICTTEVSLPALALWCLITLGVLCGLACYSYLTLRKGFVAGEIPAIQQRMIVGLVLEGICWGGLLWLGVDHNTSPAATALLLAMLAANSSIAMALFSPIQSIYLAMMLPMMLTAILRFVVMDVFYYQMLAGFCLLFAIGQAGQGRLMGRDISDSIRLRFENLDLIARLEEEKREASAAREEAERANHDKSRFLAAASHDLRQPVQALQLLLESLSWSRLDAIQRQTLKSAQAASGASADMLNTLLDFSRIEAGVIHSQQRPCALQALFHKLEMELAPLADDRTLIYRSRDSEAVVHSDPALLELILRNLIANAIRYTDSGGVLVAARRRGGQCSIEVYDTGIGIATDQQREIFREFHQLGNPERDRRKGLGLGLATAERLAHTLGHALSLASIPGRGSVFRLRVPLAEEALPSHQTSSSPASTEASLAGQRLLVIDDDETILGAMQQLLTAWGCECVTADSLEGALNLDWSQPPQAILCDYRLRENTGAETIRHLRAHFGTDLPSLLLTGDTAPQRLREATASGIPLLHKPVSALELRQALVSIGV</sequence>
<feature type="transmembrane region" description="Helical" evidence="8">
    <location>
        <begin position="68"/>
        <end position="87"/>
    </location>
</feature>
<dbReference type="SMART" id="SM00387">
    <property type="entry name" value="HATPase_c"/>
    <property type="match status" value="1"/>
</dbReference>
<dbReference type="InterPro" id="IPR005467">
    <property type="entry name" value="His_kinase_dom"/>
</dbReference>
<dbReference type="InterPro" id="IPR001789">
    <property type="entry name" value="Sig_transdc_resp-reg_receiver"/>
</dbReference>
<dbReference type="InterPro" id="IPR036890">
    <property type="entry name" value="HATPase_C_sf"/>
</dbReference>
<dbReference type="EMBL" id="JBHLVX010000013">
    <property type="protein sequence ID" value="MFC0267053.1"/>
    <property type="molecule type" value="Genomic_DNA"/>
</dbReference>
<protein>
    <recommendedName>
        <fullName evidence="2">histidine kinase</fullName>
        <ecNumber evidence="2">2.7.13.3</ecNumber>
    </recommendedName>
</protein>
<dbReference type="SUPFAM" id="SSF55874">
    <property type="entry name" value="ATPase domain of HSP90 chaperone/DNA topoisomerase II/histidine kinase"/>
    <property type="match status" value="1"/>
</dbReference>
<dbReference type="SUPFAM" id="SSF47384">
    <property type="entry name" value="Homodimeric domain of signal transducing histidine kinase"/>
    <property type="match status" value="1"/>
</dbReference>
<dbReference type="SMART" id="SM00448">
    <property type="entry name" value="REC"/>
    <property type="match status" value="1"/>
</dbReference>
<evidence type="ECO:0000259" key="9">
    <source>
        <dbReference type="PROSITE" id="PS50109"/>
    </source>
</evidence>
<dbReference type="Gene3D" id="1.10.287.130">
    <property type="match status" value="1"/>
</dbReference>
<feature type="domain" description="Response regulatory" evidence="10">
    <location>
        <begin position="487"/>
        <end position="601"/>
    </location>
</feature>
<evidence type="ECO:0000256" key="7">
    <source>
        <dbReference type="SAM" id="Coils"/>
    </source>
</evidence>
<dbReference type="RefSeq" id="WP_019949890.1">
    <property type="nucleotide sequence ID" value="NZ_JBHLVX010000013.1"/>
</dbReference>
<feature type="transmembrane region" description="Helical" evidence="8">
    <location>
        <begin position="20"/>
        <end position="39"/>
    </location>
</feature>
<dbReference type="Pfam" id="PF00072">
    <property type="entry name" value="Response_reg"/>
    <property type="match status" value="1"/>
</dbReference>
<comment type="caution">
    <text evidence="11">The sequence shown here is derived from an EMBL/GenBank/DDBJ whole genome shotgun (WGS) entry which is preliminary data.</text>
</comment>
<reference evidence="11 12" key="1">
    <citation type="submission" date="2024-09" db="EMBL/GenBank/DDBJ databases">
        <authorList>
            <person name="Sun Q."/>
            <person name="Mori K."/>
        </authorList>
    </citation>
    <scope>NUCLEOTIDE SEQUENCE [LARGE SCALE GENOMIC DNA]</scope>
    <source>
        <strain evidence="11 12">CCM 7415</strain>
    </source>
</reference>
<dbReference type="GO" id="GO:0016301">
    <property type="term" value="F:kinase activity"/>
    <property type="evidence" value="ECO:0007669"/>
    <property type="project" value="UniProtKB-KW"/>
</dbReference>
<feature type="coiled-coil region" evidence="7">
    <location>
        <begin position="217"/>
        <end position="244"/>
    </location>
</feature>
<dbReference type="Gene3D" id="3.30.565.10">
    <property type="entry name" value="Histidine kinase-like ATPase, C-terminal domain"/>
    <property type="match status" value="1"/>
</dbReference>
<comment type="catalytic activity">
    <reaction evidence="1">
        <text>ATP + protein L-histidine = ADP + protein N-phospho-L-histidine.</text>
        <dbReference type="EC" id="2.7.13.3"/>
    </reaction>
</comment>
<evidence type="ECO:0000313" key="12">
    <source>
        <dbReference type="Proteomes" id="UP001589814"/>
    </source>
</evidence>
<dbReference type="InterPro" id="IPR003594">
    <property type="entry name" value="HATPase_dom"/>
</dbReference>
<dbReference type="EC" id="2.7.13.3" evidence="2"/>
<dbReference type="SUPFAM" id="SSF52172">
    <property type="entry name" value="CheY-like"/>
    <property type="match status" value="1"/>
</dbReference>
<keyword evidence="4" id="KW-0808">Transferase</keyword>
<evidence type="ECO:0000256" key="8">
    <source>
        <dbReference type="SAM" id="Phobius"/>
    </source>
</evidence>
<dbReference type="PRINTS" id="PR00344">
    <property type="entry name" value="BCTRLSENSOR"/>
</dbReference>
<accession>A0ABV6G066</accession>
<feature type="transmembrane region" description="Helical" evidence="8">
    <location>
        <begin position="131"/>
        <end position="151"/>
    </location>
</feature>
<dbReference type="Pfam" id="PF02518">
    <property type="entry name" value="HATPase_c"/>
    <property type="match status" value="1"/>
</dbReference>
<keyword evidence="8" id="KW-0472">Membrane</keyword>